<dbReference type="EMBL" id="JBHRVV010000001">
    <property type="protein sequence ID" value="MFC3459882.1"/>
    <property type="molecule type" value="Genomic_DNA"/>
</dbReference>
<dbReference type="Proteomes" id="UP001595665">
    <property type="component" value="Unassembled WGS sequence"/>
</dbReference>
<evidence type="ECO:0000313" key="2">
    <source>
        <dbReference type="Proteomes" id="UP001595665"/>
    </source>
</evidence>
<proteinExistence type="predicted"/>
<evidence type="ECO:0000313" key="1">
    <source>
        <dbReference type="EMBL" id="MFC3459882.1"/>
    </source>
</evidence>
<name>A0ABV7PNT1_9BURK</name>
<keyword evidence="2" id="KW-1185">Reference proteome</keyword>
<evidence type="ECO:0008006" key="3">
    <source>
        <dbReference type="Google" id="ProtNLM"/>
    </source>
</evidence>
<sequence length="136" mass="15618">MSILAILVILAVGWAMLAFGQLPNPLRTRTCQGRQWRRAFPSATKKQIREFLSVFTSAFDFRDADLLKFRPDDQLLGLYRALSSPKWMSGAMEFDTLARELRTRFGIVLEDIWDERMTLGTLFAHIQQAQRPAAAR</sequence>
<reference evidence="2" key="1">
    <citation type="journal article" date="2019" name="Int. J. Syst. Evol. Microbiol.">
        <title>The Global Catalogue of Microorganisms (GCM) 10K type strain sequencing project: providing services to taxonomists for standard genome sequencing and annotation.</title>
        <authorList>
            <consortium name="The Broad Institute Genomics Platform"/>
            <consortium name="The Broad Institute Genome Sequencing Center for Infectious Disease"/>
            <person name="Wu L."/>
            <person name="Ma J."/>
        </authorList>
    </citation>
    <scope>NUCLEOTIDE SEQUENCE [LARGE SCALE GENOMIC DNA]</scope>
    <source>
        <strain evidence="2">CCM 7480</strain>
    </source>
</reference>
<accession>A0ABV7PNT1</accession>
<protein>
    <recommendedName>
        <fullName evidence="3">Carrier domain-containing protein</fullName>
    </recommendedName>
</protein>
<comment type="caution">
    <text evidence="1">The sequence shown here is derived from an EMBL/GenBank/DDBJ whole genome shotgun (WGS) entry which is preliminary data.</text>
</comment>
<dbReference type="RefSeq" id="WP_312550854.1">
    <property type="nucleotide sequence ID" value="NZ_JBHRVV010000001.1"/>
</dbReference>
<gene>
    <name evidence="1" type="ORF">ACFOPH_16725</name>
</gene>
<organism evidence="1 2">
    <name type="scientific">Massilia haematophila</name>
    <dbReference type="NCBI Taxonomy" id="457923"/>
    <lineage>
        <taxon>Bacteria</taxon>
        <taxon>Pseudomonadati</taxon>
        <taxon>Pseudomonadota</taxon>
        <taxon>Betaproteobacteria</taxon>
        <taxon>Burkholderiales</taxon>
        <taxon>Oxalobacteraceae</taxon>
        <taxon>Telluria group</taxon>
        <taxon>Massilia</taxon>
    </lineage>
</organism>